<dbReference type="EMBL" id="CAFAAY010000150">
    <property type="protein sequence ID" value="CAB4824837.1"/>
    <property type="molecule type" value="Genomic_DNA"/>
</dbReference>
<protein>
    <submittedName>
        <fullName evidence="1">Unannotated protein</fullName>
    </submittedName>
</protein>
<dbReference type="AlphaFoldDB" id="A0A6J6ZWA9"/>
<gene>
    <name evidence="1" type="ORF">UFOPK3124_01250</name>
</gene>
<organism evidence="1">
    <name type="scientific">freshwater metagenome</name>
    <dbReference type="NCBI Taxonomy" id="449393"/>
    <lineage>
        <taxon>unclassified sequences</taxon>
        <taxon>metagenomes</taxon>
        <taxon>ecological metagenomes</taxon>
    </lineage>
</organism>
<accession>A0A6J6ZWA9</accession>
<sequence length="160" mass="17812">MKLKNKIIGLLSFALIAVGLSSVPASALGTPKVQQVVSWGWEDGADKKHRDFSEDDYDDITEMPRLQVTVSPTSVGRRIVLEKFDEYTQNWVQELATRTDARGVAKILVNPLCDEYSDTPGAWCDHDVSYRIRVLKSGTQKALLSKTFIATFVASEEGDF</sequence>
<evidence type="ECO:0000313" key="1">
    <source>
        <dbReference type="EMBL" id="CAB4824837.1"/>
    </source>
</evidence>
<proteinExistence type="predicted"/>
<name>A0A6J6ZWA9_9ZZZZ</name>
<reference evidence="1" key="1">
    <citation type="submission" date="2020-05" db="EMBL/GenBank/DDBJ databases">
        <authorList>
            <person name="Chiriac C."/>
            <person name="Salcher M."/>
            <person name="Ghai R."/>
            <person name="Kavagutti S V."/>
        </authorList>
    </citation>
    <scope>NUCLEOTIDE SEQUENCE</scope>
</reference>